<proteinExistence type="predicted"/>
<dbReference type="EMBL" id="VJZD01000426">
    <property type="protein sequence ID" value="MPY38106.1"/>
    <property type="molecule type" value="Genomic_DNA"/>
</dbReference>
<sequence>METSDDFWRRNAESPQSNAEGPQIEQRQAAQQAKTRAGGARSAAVRYRFIARGGPEEDPPPLARLLRGGGGKGGAARLRLYLSLLWLSRNDDAPRFEYPAHQWARLLGFDSPDTAGARRVQQALRWLDEQAFVRLQHRQGASSAIHLLSDAGTGRPYQAPGLAMKRLAVKAQREEHLYVQLPAGLWTKGWISDLSGAAVAMYLVLLHERRGEDKTVWLSPRIGRERYDLSDETRRKGLNELAQHQLVSVRRRPVHQGLFEDHFRSRNVYELNPEDLDRYEPGEQHPWF</sequence>
<evidence type="ECO:0000313" key="3">
    <source>
        <dbReference type="Proteomes" id="UP000325849"/>
    </source>
</evidence>
<evidence type="ECO:0000256" key="1">
    <source>
        <dbReference type="SAM" id="MobiDB-lite"/>
    </source>
</evidence>
<evidence type="ECO:0008006" key="4">
    <source>
        <dbReference type="Google" id="ProtNLM"/>
    </source>
</evidence>
<feature type="compositionally biased region" description="Basic and acidic residues" evidence="1">
    <location>
        <begin position="1"/>
        <end position="12"/>
    </location>
</feature>
<dbReference type="AlphaFoldDB" id="A0A5N8VTU5"/>
<keyword evidence="3" id="KW-1185">Reference proteome</keyword>
<protein>
    <recommendedName>
        <fullName evidence="4">Replication initiation protein</fullName>
    </recommendedName>
</protein>
<comment type="caution">
    <text evidence="2">The sequence shown here is derived from an EMBL/GenBank/DDBJ whole genome shotgun (WGS) entry which is preliminary data.</text>
</comment>
<feature type="compositionally biased region" description="Low complexity" evidence="1">
    <location>
        <begin position="26"/>
        <end position="40"/>
    </location>
</feature>
<dbReference type="RefSeq" id="WP_152895635.1">
    <property type="nucleotide sequence ID" value="NZ_VJZD01000426.1"/>
</dbReference>
<gene>
    <name evidence="2" type="ORF">FNH09_44935</name>
</gene>
<evidence type="ECO:0000313" key="2">
    <source>
        <dbReference type="EMBL" id="MPY38106.1"/>
    </source>
</evidence>
<reference evidence="2 3" key="1">
    <citation type="submission" date="2019-07" db="EMBL/GenBank/DDBJ databases">
        <title>New species of Amycolatopsis and Streptomyces.</title>
        <authorList>
            <person name="Duangmal K."/>
            <person name="Teo W.F.A."/>
            <person name="Lipun K."/>
        </authorList>
    </citation>
    <scope>NUCLEOTIDE SEQUENCE [LARGE SCALE GENOMIC DNA]</scope>
    <source>
        <strain evidence="2 3">NBRC 109810</strain>
    </source>
</reference>
<dbReference type="OrthoDB" id="4188495at2"/>
<feature type="region of interest" description="Disordered" evidence="1">
    <location>
        <begin position="1"/>
        <end position="40"/>
    </location>
</feature>
<name>A0A5N8VTU5_9ACTN</name>
<organism evidence="2 3">
    <name type="scientific">Streptomyces adustus</name>
    <dbReference type="NCBI Taxonomy" id="1609272"/>
    <lineage>
        <taxon>Bacteria</taxon>
        <taxon>Bacillati</taxon>
        <taxon>Actinomycetota</taxon>
        <taxon>Actinomycetes</taxon>
        <taxon>Kitasatosporales</taxon>
        <taxon>Streptomycetaceae</taxon>
        <taxon>Streptomyces</taxon>
    </lineage>
</organism>
<accession>A0A5N8VTU5</accession>
<dbReference type="Proteomes" id="UP000325849">
    <property type="component" value="Unassembled WGS sequence"/>
</dbReference>